<evidence type="ECO:0000256" key="1">
    <source>
        <dbReference type="ARBA" id="ARBA00022741"/>
    </source>
</evidence>
<accession>C4FJ73</accession>
<dbReference type="Gene3D" id="3.40.50.2300">
    <property type="match status" value="1"/>
</dbReference>
<dbReference type="InterPro" id="IPR003593">
    <property type="entry name" value="AAA+_ATPase"/>
</dbReference>
<keyword evidence="6" id="KW-0804">Transcription</keyword>
<dbReference type="EMBL" id="ABZS01000045">
    <property type="protein sequence ID" value="EEP60872.1"/>
    <property type="molecule type" value="Genomic_DNA"/>
</dbReference>
<dbReference type="InterPro" id="IPR011006">
    <property type="entry name" value="CheY-like_superfamily"/>
</dbReference>
<keyword evidence="5" id="KW-0010">Activator</keyword>
<dbReference type="GO" id="GO:0043565">
    <property type="term" value="F:sequence-specific DNA binding"/>
    <property type="evidence" value="ECO:0007669"/>
    <property type="project" value="InterPro"/>
</dbReference>
<dbReference type="FunFam" id="3.40.50.300:FF:000006">
    <property type="entry name" value="DNA-binding transcriptional regulator NtrC"/>
    <property type="match status" value="1"/>
</dbReference>
<feature type="modified residue" description="4-aspartylphosphate" evidence="7">
    <location>
        <position position="52"/>
    </location>
</feature>
<dbReference type="InterPro" id="IPR009057">
    <property type="entry name" value="Homeodomain-like_sf"/>
</dbReference>
<keyword evidence="3" id="KW-0805">Transcription regulation</keyword>
<dbReference type="Gene3D" id="3.40.50.300">
    <property type="entry name" value="P-loop containing nucleotide triphosphate hydrolases"/>
    <property type="match status" value="1"/>
</dbReference>
<dbReference type="Proteomes" id="UP000005540">
    <property type="component" value="Unassembled WGS sequence"/>
</dbReference>
<keyword evidence="7" id="KW-0597">Phosphoprotein</keyword>
<evidence type="ECO:0000256" key="3">
    <source>
        <dbReference type="ARBA" id="ARBA00023015"/>
    </source>
</evidence>
<dbReference type="GO" id="GO:0005524">
    <property type="term" value="F:ATP binding"/>
    <property type="evidence" value="ECO:0007669"/>
    <property type="project" value="UniProtKB-KW"/>
</dbReference>
<dbReference type="SUPFAM" id="SSF46689">
    <property type="entry name" value="Homeodomain-like"/>
    <property type="match status" value="1"/>
</dbReference>
<evidence type="ECO:0000313" key="10">
    <source>
        <dbReference type="EMBL" id="EEP60872.1"/>
    </source>
</evidence>
<dbReference type="Pfam" id="PF25601">
    <property type="entry name" value="AAA_lid_14"/>
    <property type="match status" value="1"/>
</dbReference>
<dbReference type="InterPro" id="IPR025944">
    <property type="entry name" value="Sigma_54_int_dom_CS"/>
</dbReference>
<dbReference type="Pfam" id="PF00072">
    <property type="entry name" value="Response_reg"/>
    <property type="match status" value="1"/>
</dbReference>
<dbReference type="InterPro" id="IPR025662">
    <property type="entry name" value="Sigma_54_int_dom_ATP-bd_1"/>
</dbReference>
<dbReference type="GO" id="GO:0006355">
    <property type="term" value="P:regulation of DNA-templated transcription"/>
    <property type="evidence" value="ECO:0007669"/>
    <property type="project" value="InterPro"/>
</dbReference>
<feature type="domain" description="Sigma-54 factor interaction" evidence="8">
    <location>
        <begin position="132"/>
        <end position="361"/>
    </location>
</feature>
<name>C4FJ73_9AQUI</name>
<dbReference type="SUPFAM" id="SSF52172">
    <property type="entry name" value="CheY-like"/>
    <property type="match status" value="1"/>
</dbReference>
<evidence type="ECO:0000256" key="7">
    <source>
        <dbReference type="PROSITE-ProRule" id="PRU00169"/>
    </source>
</evidence>
<gene>
    <name evidence="10" type="ORF">SULYE_0615</name>
</gene>
<comment type="caution">
    <text evidence="10">The sequence shown here is derived from an EMBL/GenBank/DDBJ whole genome shotgun (WGS) entry which is preliminary data.</text>
</comment>
<dbReference type="PROSITE" id="PS00688">
    <property type="entry name" value="SIGMA54_INTERACT_3"/>
    <property type="match status" value="1"/>
</dbReference>
<dbReference type="InterPro" id="IPR002078">
    <property type="entry name" value="Sigma_54_int"/>
</dbReference>
<dbReference type="AlphaFoldDB" id="C4FJ73"/>
<evidence type="ECO:0000313" key="11">
    <source>
        <dbReference type="Proteomes" id="UP000005540"/>
    </source>
</evidence>
<organism evidence="10 11">
    <name type="scientific">Sulfurihydrogenibium yellowstonense SS-5</name>
    <dbReference type="NCBI Taxonomy" id="432331"/>
    <lineage>
        <taxon>Bacteria</taxon>
        <taxon>Pseudomonadati</taxon>
        <taxon>Aquificota</taxon>
        <taxon>Aquificia</taxon>
        <taxon>Aquificales</taxon>
        <taxon>Hydrogenothermaceae</taxon>
        <taxon>Sulfurihydrogenibium</taxon>
    </lineage>
</organism>
<dbReference type="GO" id="GO:0000160">
    <property type="term" value="P:phosphorelay signal transduction system"/>
    <property type="evidence" value="ECO:0007669"/>
    <property type="project" value="InterPro"/>
</dbReference>
<evidence type="ECO:0000256" key="2">
    <source>
        <dbReference type="ARBA" id="ARBA00022840"/>
    </source>
</evidence>
<keyword evidence="1" id="KW-0547">Nucleotide-binding</keyword>
<dbReference type="InterPro" id="IPR027417">
    <property type="entry name" value="P-loop_NTPase"/>
</dbReference>
<dbReference type="PROSITE" id="PS00675">
    <property type="entry name" value="SIGMA54_INTERACT_1"/>
    <property type="match status" value="1"/>
</dbReference>
<evidence type="ECO:0000259" key="8">
    <source>
        <dbReference type="PROSITE" id="PS50045"/>
    </source>
</evidence>
<dbReference type="SMART" id="SM00382">
    <property type="entry name" value="AAA"/>
    <property type="match status" value="1"/>
</dbReference>
<reference evidence="10 11" key="1">
    <citation type="submission" date="2009-04" db="EMBL/GenBank/DDBJ databases">
        <authorList>
            <person name="Reysenbach A.-L."/>
            <person name="Heidelberg J.F."/>
            <person name="Nelson W.C."/>
        </authorList>
    </citation>
    <scope>NUCLEOTIDE SEQUENCE [LARGE SCALE GENOMIC DNA]</scope>
    <source>
        <strain evidence="10 11">SS-5</strain>
    </source>
</reference>
<evidence type="ECO:0000256" key="5">
    <source>
        <dbReference type="ARBA" id="ARBA00023159"/>
    </source>
</evidence>
<dbReference type="InterPro" id="IPR058031">
    <property type="entry name" value="AAA_lid_NorR"/>
</dbReference>
<dbReference type="RefSeq" id="WP_007546309.1">
    <property type="nucleotide sequence ID" value="NZ_ABZS01000045.1"/>
</dbReference>
<dbReference type="Pfam" id="PF00158">
    <property type="entry name" value="Sigma54_activat"/>
    <property type="match status" value="1"/>
</dbReference>
<dbReference type="Pfam" id="PF02954">
    <property type="entry name" value="HTH_8"/>
    <property type="match status" value="1"/>
</dbReference>
<dbReference type="InterPro" id="IPR002197">
    <property type="entry name" value="HTH_Fis"/>
</dbReference>
<keyword evidence="2" id="KW-0067">ATP-binding</keyword>
<feature type="domain" description="Response regulatory" evidence="9">
    <location>
        <begin position="3"/>
        <end position="117"/>
    </location>
</feature>
<dbReference type="SMART" id="SM00448">
    <property type="entry name" value="REC"/>
    <property type="match status" value="1"/>
</dbReference>
<dbReference type="FunFam" id="1.10.8.60:FF:000014">
    <property type="entry name" value="DNA-binding transcriptional regulator NtrC"/>
    <property type="match status" value="1"/>
</dbReference>
<keyword evidence="4" id="KW-0238">DNA-binding</keyword>
<dbReference type="Gene3D" id="1.10.10.60">
    <property type="entry name" value="Homeodomain-like"/>
    <property type="match status" value="1"/>
</dbReference>
<dbReference type="Gene3D" id="1.10.8.60">
    <property type="match status" value="1"/>
</dbReference>
<dbReference type="InterPro" id="IPR001789">
    <property type="entry name" value="Sig_transdc_resp-reg_receiver"/>
</dbReference>
<dbReference type="SUPFAM" id="SSF52540">
    <property type="entry name" value="P-loop containing nucleoside triphosphate hydrolases"/>
    <property type="match status" value="1"/>
</dbReference>
<evidence type="ECO:0000256" key="6">
    <source>
        <dbReference type="ARBA" id="ARBA00023163"/>
    </source>
</evidence>
<dbReference type="PRINTS" id="PR01590">
    <property type="entry name" value="HTHFIS"/>
</dbReference>
<proteinExistence type="predicted"/>
<dbReference type="CDD" id="cd00009">
    <property type="entry name" value="AAA"/>
    <property type="match status" value="1"/>
</dbReference>
<sequence length="440" mass="50419">MFKILLIDDEESILKVIKTVLSEAGFEVLTAKSKKESLSLLEKEKFDLIVSDFLLEDGTGLEILESFRKKDILTPFLIITAYGSINGAVEAIKKGANHYIPKPIDTDNLIKLIDFYIKKQENFDVEEEFDGIIGKSQKMKDLFKEIDIVSKSESSILIEGESGTGKELVAKAIHRRSKRANHPFIPINCSAIPNELFENELFGHEKGSFTGASNREIGKIELAGEGTLFLDEIGEMPLFMQAKLLRVLQEREFFRVGGKELIKMRCRVISATNRNLEEMVENKEFREDLFYRINVIHLKIPPLRERKEDIPLLVKKFIDKFSKVNNKNVYDIGNDALEILMNYDWPGNVRQLENIIERAVVLCQGEIITANHLPDRIKSNSQKISENIRSENNSLNLYDIEKNIILKVLQEENFNQTRAAQKLGISRKQLRTKMKNFGLL</sequence>
<dbReference type="PANTHER" id="PTHR32071:SF57">
    <property type="entry name" value="C4-DICARBOXYLATE TRANSPORT TRANSCRIPTIONAL REGULATORY PROTEIN DCTD"/>
    <property type="match status" value="1"/>
</dbReference>
<dbReference type="PROSITE" id="PS50045">
    <property type="entry name" value="SIGMA54_INTERACT_4"/>
    <property type="match status" value="1"/>
</dbReference>
<keyword evidence="11" id="KW-1185">Reference proteome</keyword>
<evidence type="ECO:0000256" key="4">
    <source>
        <dbReference type="ARBA" id="ARBA00023125"/>
    </source>
</evidence>
<evidence type="ECO:0000259" key="9">
    <source>
        <dbReference type="PROSITE" id="PS50110"/>
    </source>
</evidence>
<dbReference type="OrthoDB" id="9334at2"/>
<protein>
    <submittedName>
        <fullName evidence="10">Sigma-54 dependent transcriptional regulator/response regulator</fullName>
    </submittedName>
</protein>
<dbReference type="PROSITE" id="PS50110">
    <property type="entry name" value="RESPONSE_REGULATORY"/>
    <property type="match status" value="1"/>
</dbReference>
<dbReference type="PANTHER" id="PTHR32071">
    <property type="entry name" value="TRANSCRIPTIONAL REGULATORY PROTEIN"/>
    <property type="match status" value="1"/>
</dbReference>